<dbReference type="Proteomes" id="UP000006251">
    <property type="component" value="Unassembled WGS sequence"/>
</dbReference>
<reference evidence="3" key="1">
    <citation type="journal article" date="2014" name="Environ. Microbiol.">
        <title>Comparative genomics of the marine bacterial genus Glaciecola reveals the high degree of genomic diversity and genomic characteristic for cold adaptation.</title>
        <authorList>
            <person name="Qin Q.L."/>
            <person name="Xie B.B."/>
            <person name="Yu Y."/>
            <person name="Shu Y.L."/>
            <person name="Rong J.C."/>
            <person name="Zhang Y.J."/>
            <person name="Zhao D.L."/>
            <person name="Chen X.L."/>
            <person name="Zhang X.Y."/>
            <person name="Chen B."/>
            <person name="Zhou B.C."/>
            <person name="Zhang Y.Z."/>
        </authorList>
    </citation>
    <scope>NUCLEOTIDE SEQUENCE [LARGE SCALE GENOMIC DNA]</scope>
    <source>
        <strain evidence="3">ACAM 615</strain>
    </source>
</reference>
<keyword evidence="1" id="KW-0472">Membrane</keyword>
<dbReference type="OrthoDB" id="9790951at2"/>
<gene>
    <name evidence="2" type="ORF">GPAL_1079</name>
</gene>
<dbReference type="EMBL" id="BAEQ01000018">
    <property type="protein sequence ID" value="GAC27958.1"/>
    <property type="molecule type" value="Genomic_DNA"/>
</dbReference>
<keyword evidence="3" id="KW-1185">Reference proteome</keyword>
<name>K6ZGA2_9ALTE</name>
<organism evidence="2 3">
    <name type="scientific">Brumicola pallidula DSM 14239 = ACAM 615</name>
    <dbReference type="NCBI Taxonomy" id="1121922"/>
    <lineage>
        <taxon>Bacteria</taxon>
        <taxon>Pseudomonadati</taxon>
        <taxon>Pseudomonadota</taxon>
        <taxon>Gammaproteobacteria</taxon>
        <taxon>Alteromonadales</taxon>
        <taxon>Alteromonadaceae</taxon>
        <taxon>Brumicola</taxon>
    </lineage>
</organism>
<comment type="caution">
    <text evidence="2">The sequence shown here is derived from an EMBL/GenBank/DDBJ whole genome shotgun (WGS) entry which is preliminary data.</text>
</comment>
<accession>K6ZGA2</accession>
<keyword evidence="1" id="KW-1133">Transmembrane helix</keyword>
<proteinExistence type="predicted"/>
<dbReference type="AlphaFoldDB" id="K6ZGA2"/>
<evidence type="ECO:0000256" key="1">
    <source>
        <dbReference type="SAM" id="Phobius"/>
    </source>
</evidence>
<evidence type="ECO:0000313" key="3">
    <source>
        <dbReference type="Proteomes" id="UP000006251"/>
    </source>
</evidence>
<dbReference type="RefSeq" id="WP_006009783.1">
    <property type="nucleotide sequence ID" value="NZ_BAEQ01000018.1"/>
</dbReference>
<protein>
    <submittedName>
        <fullName evidence="2">Uncharacterized protein</fullName>
    </submittedName>
</protein>
<evidence type="ECO:0000313" key="2">
    <source>
        <dbReference type="EMBL" id="GAC27958.1"/>
    </source>
</evidence>
<feature type="transmembrane region" description="Helical" evidence="1">
    <location>
        <begin position="57"/>
        <end position="78"/>
    </location>
</feature>
<dbReference type="STRING" id="1121922.GCA_000428905_00078"/>
<keyword evidence="1" id="KW-0812">Transmembrane</keyword>
<sequence>MRFLILFIFLSLFPPYLIAQSEQKQLALNRKSTKILEQNAELEKRITKKQRNNQMLWFTRGPVLALISVTIGYLLGLFGRKKGQSNP</sequence>